<organism evidence="1 3">
    <name type="scientific">Capnocytophaga catalasegens</name>
    <dbReference type="NCBI Taxonomy" id="1004260"/>
    <lineage>
        <taxon>Bacteria</taxon>
        <taxon>Pseudomonadati</taxon>
        <taxon>Bacteroidota</taxon>
        <taxon>Flavobacteriia</taxon>
        <taxon>Flavobacteriales</taxon>
        <taxon>Flavobacteriaceae</taxon>
        <taxon>Capnocytophaga</taxon>
    </lineage>
</organism>
<keyword evidence="4" id="KW-1185">Reference proteome</keyword>
<evidence type="ECO:0000313" key="2">
    <source>
        <dbReference type="EMBL" id="GJM54195.1"/>
    </source>
</evidence>
<gene>
    <name evidence="1" type="ORF">RCZ15_11270</name>
    <name evidence="2" type="ORF">RCZ16_25110</name>
</gene>
<dbReference type="EMBL" id="BQKB01000069">
    <property type="protein sequence ID" value="GJM54195.1"/>
    <property type="molecule type" value="Genomic_DNA"/>
</dbReference>
<name>A0AAV5AX82_9FLAO</name>
<comment type="caution">
    <text evidence="1">The sequence shown here is derived from an EMBL/GenBank/DDBJ whole genome shotgun (WGS) entry which is preliminary data.</text>
</comment>
<dbReference type="EMBL" id="BQKA01000022">
    <property type="protein sequence ID" value="GJM50153.1"/>
    <property type="molecule type" value="Genomic_DNA"/>
</dbReference>
<dbReference type="PROSITE" id="PS51257">
    <property type="entry name" value="PROKAR_LIPOPROTEIN"/>
    <property type="match status" value="1"/>
</dbReference>
<proteinExistence type="predicted"/>
<sequence length="253" mass="30386">MKQILYILICCFLYSCNNKSQTSKKEVIIDTFKDSLQNNEINQNISFKNNFKLIDIDFPSTIKLEKYKFPKKWQTKGLYYDNNKEALKDTLNNIQDTILYKTRRCMFSFYDTLSCNKTIKLPFIPIIKEEINKEDFFKIDSAYYSGTFPAKNDIFVLEIYKNGNKYASLKGDETAAPVDYLTLITKNKKTNEIIDYKVIYNYIYMMYEPKYCYFYIDNFLKIHLYYFDIDEIESHFVKEEIYQIDKKGKFIKQ</sequence>
<dbReference type="RefSeq" id="WP_264847801.1">
    <property type="nucleotide sequence ID" value="NZ_BPMA01000081.1"/>
</dbReference>
<evidence type="ECO:0008006" key="5">
    <source>
        <dbReference type="Google" id="ProtNLM"/>
    </source>
</evidence>
<dbReference type="AlphaFoldDB" id="A0AAV5AX82"/>
<reference evidence="1 4" key="1">
    <citation type="submission" date="2021-11" db="EMBL/GenBank/DDBJ databases">
        <title>Draft genome sequence of Capnocytophaga sp. strain KC07075 isolated from cat oral cavity.</title>
        <authorList>
            <person name="Suzuki M."/>
            <person name="Imaoka K."/>
            <person name="Kimura M."/>
            <person name="Morikawa S."/>
            <person name="Maeda K."/>
        </authorList>
    </citation>
    <scope>NUCLEOTIDE SEQUENCE</scope>
    <source>
        <strain evidence="1">KC07075</strain>
        <strain evidence="2 4">KC07079</strain>
    </source>
</reference>
<evidence type="ECO:0000313" key="1">
    <source>
        <dbReference type="EMBL" id="GJM50153.1"/>
    </source>
</evidence>
<evidence type="ECO:0000313" key="3">
    <source>
        <dbReference type="Proteomes" id="UP001207736"/>
    </source>
</evidence>
<accession>A0AAV5AX82</accession>
<evidence type="ECO:0000313" key="4">
    <source>
        <dbReference type="Proteomes" id="UP001208692"/>
    </source>
</evidence>
<dbReference type="Proteomes" id="UP001208692">
    <property type="component" value="Unassembled WGS sequence"/>
</dbReference>
<protein>
    <recommendedName>
        <fullName evidence="5">Lipoprotein</fullName>
    </recommendedName>
</protein>
<dbReference type="Proteomes" id="UP001207736">
    <property type="component" value="Unassembled WGS sequence"/>
</dbReference>